<sequence length="66" mass="7434">MGFCCDNCLDNIETTENFGDPEGGCGCRCCVKMCHCMCTLLFLALIGFVGYYCYLYRQVIMKSFGK</sequence>
<dbReference type="RefSeq" id="YP_009506210.1">
    <property type="nucleotide sequence ID" value="NC_038375.1"/>
</dbReference>
<evidence type="ECO:0000313" key="3">
    <source>
        <dbReference type="Proteomes" id="UP000232707"/>
    </source>
</evidence>
<dbReference type="Proteomes" id="UP000232707">
    <property type="component" value="Segment"/>
</dbReference>
<keyword evidence="1" id="KW-1133">Transmembrane helix</keyword>
<dbReference type="GeneID" id="37617015"/>
<protein>
    <recommendedName>
        <fullName evidence="4">Transmembrane protein</fullName>
    </recommendedName>
</protein>
<name>A0A1D8QLI8_GVTN</name>
<accession>A0A1D8QLI8</accession>
<evidence type="ECO:0000313" key="2">
    <source>
        <dbReference type="EMBL" id="AOW41478.1"/>
    </source>
</evidence>
<keyword evidence="3" id="KW-1185">Reference proteome</keyword>
<keyword evidence="1" id="KW-0812">Transmembrane</keyword>
<feature type="transmembrane region" description="Helical" evidence="1">
    <location>
        <begin position="39"/>
        <end position="56"/>
    </location>
</feature>
<evidence type="ECO:0000256" key="1">
    <source>
        <dbReference type="SAM" id="Phobius"/>
    </source>
</evidence>
<dbReference type="EMBL" id="KU752557">
    <property type="protein sequence ID" value="AOW41478.1"/>
    <property type="molecule type" value="Genomic_DNA"/>
</dbReference>
<keyword evidence="1" id="KW-0472">Membrane</keyword>
<proteinExistence type="predicted"/>
<reference evidence="2 3" key="1">
    <citation type="submission" date="2016-02" db="EMBL/GenBank/DDBJ databases">
        <title>Genome sequence of a new Betabaculovirus TnGV isolated from the cabagge looper Trichoplusia ni (Lepidoptera: Noctuidae).</title>
        <authorList>
            <person name="Del Rincon-Castro M.C."/>
            <person name="Bivian-Hernandez Mdl.A."/>
            <person name="Lopez-Tlacomulco J.J."/>
            <person name="Ibarra J.E."/>
        </authorList>
    </citation>
    <scope>NUCLEOTIDE SEQUENCE [LARGE SCALE GENOMIC DNA]</scope>
    <source>
        <strain evidence="2">LBIV-12</strain>
    </source>
</reference>
<dbReference type="KEGG" id="vg:37617015"/>
<evidence type="ECO:0008006" key="4">
    <source>
        <dbReference type="Google" id="ProtNLM"/>
    </source>
</evidence>
<organism evidence="2 3">
    <name type="scientific">Trichoplusia ni granulovirus LBIV-12</name>
    <dbReference type="NCBI Taxonomy" id="1916701"/>
    <lineage>
        <taxon>Viruses</taxon>
        <taxon>Viruses incertae sedis</taxon>
        <taxon>Naldaviricetes</taxon>
        <taxon>Lefavirales</taxon>
        <taxon>Baculoviridae</taxon>
        <taxon>Betabaculovirus</taxon>
        <taxon>Betabaculovirus trini</taxon>
    </lineage>
</organism>